<evidence type="ECO:0000256" key="4">
    <source>
        <dbReference type="ARBA" id="ARBA00023163"/>
    </source>
</evidence>
<dbReference type="EMBL" id="NMQT01000115">
    <property type="protein sequence ID" value="OXM49131.1"/>
    <property type="molecule type" value="Genomic_DNA"/>
</dbReference>
<dbReference type="AlphaFoldDB" id="A0A229RRM4"/>
<evidence type="ECO:0000256" key="2">
    <source>
        <dbReference type="ARBA" id="ARBA00023015"/>
    </source>
</evidence>
<proteinExistence type="inferred from homology"/>
<comment type="caution">
    <text evidence="7">The sequence shown here is derived from an EMBL/GenBank/DDBJ whole genome shotgun (WGS) entry which is preliminary data.</text>
</comment>
<feature type="DNA-binding region" description="OmpR/PhoB-type" evidence="5">
    <location>
        <begin position="4"/>
        <end position="111"/>
    </location>
</feature>
<evidence type="ECO:0000259" key="6">
    <source>
        <dbReference type="PROSITE" id="PS51755"/>
    </source>
</evidence>
<dbReference type="Pfam" id="PF03704">
    <property type="entry name" value="BTAD"/>
    <property type="match status" value="1"/>
</dbReference>
<dbReference type="InterPro" id="IPR005158">
    <property type="entry name" value="BTAD"/>
</dbReference>
<dbReference type="PROSITE" id="PS51755">
    <property type="entry name" value="OMPR_PHOB"/>
    <property type="match status" value="1"/>
</dbReference>
<dbReference type="GO" id="GO:0000160">
    <property type="term" value="P:phosphorelay signal transduction system"/>
    <property type="evidence" value="ECO:0007669"/>
    <property type="project" value="InterPro"/>
</dbReference>
<dbReference type="InterPro" id="IPR036388">
    <property type="entry name" value="WH-like_DNA-bd_sf"/>
</dbReference>
<sequence>MRFHPSAQWIEGSRVTVRIALLGPLEVQYDGRPIAPSAPKQRTLLALLLLNANHEVSVGQCARELGDGASRKCSVSTVHTHILQLRKALGPAAKRLRTTGAGPDAGYLFATEPMELDLDRFDKLVGIARTRRADGNLGDAARLITEALNLWRTEALVDVKTGPGAQRTLVGLRTKRMEALVICADLALRLGHHRQVLGKLTALVHRHPAEEQLTAHLMTALYRSGRQGDALAVYQRFLTSAETSSRALSELQTAILLADPVLEGPAMTPSDLISAG</sequence>
<keyword evidence="4" id="KW-0804">Transcription</keyword>
<dbReference type="InterPro" id="IPR016032">
    <property type="entry name" value="Sig_transdc_resp-reg_C-effctor"/>
</dbReference>
<dbReference type="InterPro" id="IPR001867">
    <property type="entry name" value="OmpR/PhoB-type_DNA-bd"/>
</dbReference>
<gene>
    <name evidence="7" type="ORF">CFP71_30725</name>
</gene>
<dbReference type="PANTHER" id="PTHR35807:SF1">
    <property type="entry name" value="TRANSCRIPTIONAL REGULATOR REDD"/>
    <property type="match status" value="1"/>
</dbReference>
<comment type="similarity">
    <text evidence="1">Belongs to the AfsR/DnrI/RedD regulatory family.</text>
</comment>
<evidence type="ECO:0000256" key="1">
    <source>
        <dbReference type="ARBA" id="ARBA00005820"/>
    </source>
</evidence>
<evidence type="ECO:0000313" key="7">
    <source>
        <dbReference type="EMBL" id="OXM49131.1"/>
    </source>
</evidence>
<protein>
    <recommendedName>
        <fullName evidence="6">OmpR/PhoB-type domain-containing protein</fullName>
    </recommendedName>
</protein>
<dbReference type="SMART" id="SM00862">
    <property type="entry name" value="Trans_reg_C"/>
    <property type="match status" value="1"/>
</dbReference>
<dbReference type="GO" id="GO:0006355">
    <property type="term" value="P:regulation of DNA-templated transcription"/>
    <property type="evidence" value="ECO:0007669"/>
    <property type="project" value="InterPro"/>
</dbReference>
<dbReference type="CDD" id="cd15831">
    <property type="entry name" value="BTAD"/>
    <property type="match status" value="1"/>
</dbReference>
<dbReference type="Gene3D" id="1.25.40.10">
    <property type="entry name" value="Tetratricopeptide repeat domain"/>
    <property type="match status" value="1"/>
</dbReference>
<dbReference type="Proteomes" id="UP000215223">
    <property type="component" value="Unassembled WGS sequence"/>
</dbReference>
<dbReference type="Gene3D" id="1.10.10.10">
    <property type="entry name" value="Winged helix-like DNA-binding domain superfamily/Winged helix DNA-binding domain"/>
    <property type="match status" value="1"/>
</dbReference>
<dbReference type="OrthoDB" id="4336084at2"/>
<dbReference type="InterPro" id="IPR051677">
    <property type="entry name" value="AfsR-DnrI-RedD_regulator"/>
</dbReference>
<organism evidence="7 8">
    <name type="scientific">Amycolatopsis thailandensis</name>
    <dbReference type="NCBI Taxonomy" id="589330"/>
    <lineage>
        <taxon>Bacteria</taxon>
        <taxon>Bacillati</taxon>
        <taxon>Actinomycetota</taxon>
        <taxon>Actinomycetes</taxon>
        <taxon>Pseudonocardiales</taxon>
        <taxon>Pseudonocardiaceae</taxon>
        <taxon>Amycolatopsis</taxon>
    </lineage>
</organism>
<dbReference type="SUPFAM" id="SSF48452">
    <property type="entry name" value="TPR-like"/>
    <property type="match status" value="1"/>
</dbReference>
<dbReference type="InterPro" id="IPR011990">
    <property type="entry name" value="TPR-like_helical_dom_sf"/>
</dbReference>
<evidence type="ECO:0000256" key="3">
    <source>
        <dbReference type="ARBA" id="ARBA00023125"/>
    </source>
</evidence>
<reference evidence="7 8" key="1">
    <citation type="submission" date="2017-07" db="EMBL/GenBank/DDBJ databases">
        <title>Amycolatopsis thailandensis Genome sequencing and assembly.</title>
        <authorList>
            <person name="Kaur N."/>
            <person name="Mayilraj S."/>
        </authorList>
    </citation>
    <scope>NUCLEOTIDE SEQUENCE [LARGE SCALE GENOMIC DNA]</scope>
    <source>
        <strain evidence="7 8">JCM 16380</strain>
    </source>
</reference>
<feature type="domain" description="OmpR/PhoB-type" evidence="6">
    <location>
        <begin position="4"/>
        <end position="111"/>
    </location>
</feature>
<evidence type="ECO:0000256" key="5">
    <source>
        <dbReference type="PROSITE-ProRule" id="PRU01091"/>
    </source>
</evidence>
<accession>A0A229RRM4</accession>
<name>A0A229RRM4_9PSEU</name>
<dbReference type="PANTHER" id="PTHR35807">
    <property type="entry name" value="TRANSCRIPTIONAL REGULATOR REDD-RELATED"/>
    <property type="match status" value="1"/>
</dbReference>
<evidence type="ECO:0000313" key="8">
    <source>
        <dbReference type="Proteomes" id="UP000215223"/>
    </source>
</evidence>
<dbReference type="GO" id="GO:0003677">
    <property type="term" value="F:DNA binding"/>
    <property type="evidence" value="ECO:0007669"/>
    <property type="project" value="UniProtKB-UniRule"/>
</dbReference>
<dbReference type="SMART" id="SM01043">
    <property type="entry name" value="BTAD"/>
    <property type="match status" value="1"/>
</dbReference>
<dbReference type="SUPFAM" id="SSF46894">
    <property type="entry name" value="C-terminal effector domain of the bipartite response regulators"/>
    <property type="match status" value="1"/>
</dbReference>
<keyword evidence="8" id="KW-1185">Reference proteome</keyword>
<keyword evidence="2" id="KW-0805">Transcription regulation</keyword>
<keyword evidence="3 5" id="KW-0238">DNA-binding</keyword>